<evidence type="ECO:0000256" key="1">
    <source>
        <dbReference type="SAM" id="MobiDB-lite"/>
    </source>
</evidence>
<keyword evidence="3" id="KW-1185">Reference proteome</keyword>
<gene>
    <name evidence="2" type="ORF">QJ522_20400</name>
</gene>
<dbReference type="Proteomes" id="UP001431776">
    <property type="component" value="Unassembled WGS sequence"/>
</dbReference>
<evidence type="ECO:0000313" key="2">
    <source>
        <dbReference type="EMBL" id="MDI6451435.1"/>
    </source>
</evidence>
<protein>
    <recommendedName>
        <fullName evidence="4">CopG family transcriptional regulator</fullName>
    </recommendedName>
</protein>
<name>A0AAW6U3F1_9BACT</name>
<evidence type="ECO:0008006" key="4">
    <source>
        <dbReference type="Google" id="ProtNLM"/>
    </source>
</evidence>
<sequence length="66" mass="7453">MPTITIYLTNDLYDKVRDAPSKTVRAALEHYFKDDDEPVKNPEQRRHPGNEPHKNSNATDTGGGTE</sequence>
<comment type="caution">
    <text evidence="2">The sequence shown here is derived from an EMBL/GenBank/DDBJ whole genome shotgun (WGS) entry which is preliminary data.</text>
</comment>
<proteinExistence type="predicted"/>
<dbReference type="RefSeq" id="WP_349246842.1">
    <property type="nucleotide sequence ID" value="NZ_JASCXX010000036.1"/>
</dbReference>
<organism evidence="2 3">
    <name type="scientific">Anaerobaca lacustris</name>
    <dbReference type="NCBI Taxonomy" id="3044600"/>
    <lineage>
        <taxon>Bacteria</taxon>
        <taxon>Pseudomonadati</taxon>
        <taxon>Planctomycetota</taxon>
        <taxon>Phycisphaerae</taxon>
        <taxon>Sedimentisphaerales</taxon>
        <taxon>Anaerobacaceae</taxon>
        <taxon>Anaerobaca</taxon>
    </lineage>
</organism>
<feature type="region of interest" description="Disordered" evidence="1">
    <location>
        <begin position="30"/>
        <end position="66"/>
    </location>
</feature>
<reference evidence="2" key="1">
    <citation type="submission" date="2023-05" db="EMBL/GenBank/DDBJ databases">
        <title>Anaerotaeda fermentans gen. nov., sp. nov., a novel anaerobic planctomycete of the new family within the order Sedimentisphaerales isolated from Taman Peninsula, Russia.</title>
        <authorList>
            <person name="Khomyakova M.A."/>
            <person name="Merkel A.Y."/>
            <person name="Slobodkin A.I."/>
        </authorList>
    </citation>
    <scope>NUCLEOTIDE SEQUENCE</scope>
    <source>
        <strain evidence="2">M17dextr</strain>
    </source>
</reference>
<evidence type="ECO:0000313" key="3">
    <source>
        <dbReference type="Proteomes" id="UP001431776"/>
    </source>
</evidence>
<accession>A0AAW6U3F1</accession>
<feature type="compositionally biased region" description="Basic and acidic residues" evidence="1">
    <location>
        <begin position="30"/>
        <end position="54"/>
    </location>
</feature>
<dbReference type="AlphaFoldDB" id="A0AAW6U3F1"/>
<dbReference type="EMBL" id="JASCXX010000036">
    <property type="protein sequence ID" value="MDI6451435.1"/>
    <property type="molecule type" value="Genomic_DNA"/>
</dbReference>